<dbReference type="Proteomes" id="UP000241426">
    <property type="component" value="Unassembled WGS sequence"/>
</dbReference>
<evidence type="ECO:0000313" key="1">
    <source>
        <dbReference type="EMBL" id="PSU95711.1"/>
    </source>
</evidence>
<gene>
    <name evidence="1" type="ORF">C9J27_17715</name>
</gene>
<reference evidence="1 2" key="1">
    <citation type="submission" date="2018-01" db="EMBL/GenBank/DDBJ databases">
        <title>Whole genome sequencing of Histamine producing bacteria.</title>
        <authorList>
            <person name="Butler K."/>
        </authorList>
    </citation>
    <scope>NUCLEOTIDE SEQUENCE [LARGE SCALE GENOMIC DNA]</scope>
    <source>
        <strain evidence="1 2">FS-7.2</strain>
    </source>
</reference>
<name>A0A2T3KEE5_9GAMM</name>
<sequence length="444" mass="51604">MRTKFELLVYKSNAQAYEDLFVNIMKQADLNFKPVKPYGNIGDRGNDGWCSERGVYYQVYAPESLPSNSSQSLKKLHDDFQKLKNYWDSISPLKEFYFVVNDKFNGAPPHLYNAVAQIKKDYNLSKAEVFLSHQLENKLFDLSDDIVASIVGGASVDSNMKFYQHVVDSITNNMYLRYWITISDNLFANSIESTVIDGFNRITMNMFKTVMPNVNQELESSITELMNRAQHLVDHFTQSQYASNFGEFWKRDMSWKKTWIEDQDEYLRVYEQYEDWRRELFVIHHNLVHALNLFSVQVRSYVYPNYFMGQQFTIVDSMGTLNNLQGYEAIPTTFDTNFGHIDKSRVDSIYVSVINLINYIEYQKKNAPNQFISATKVSLRIQDCDSQLVAALNEKGRVNFMGGAAFIDLDELSHLRMTEKSYLAERISTILSKTFKVSCSAYYE</sequence>
<protein>
    <submittedName>
        <fullName evidence="1">Uncharacterized protein</fullName>
    </submittedName>
</protein>
<dbReference type="EMBL" id="PYNF01000018">
    <property type="protein sequence ID" value="PSU95711.1"/>
    <property type="molecule type" value="Genomic_DNA"/>
</dbReference>
<accession>A0A2T3KEE5</accession>
<dbReference type="AlphaFoldDB" id="A0A2T3KEE5"/>
<evidence type="ECO:0000313" key="2">
    <source>
        <dbReference type="Proteomes" id="UP000241426"/>
    </source>
</evidence>
<comment type="caution">
    <text evidence="1">The sequence shown here is derived from an EMBL/GenBank/DDBJ whole genome shotgun (WGS) entry which is preliminary data.</text>
</comment>
<organism evidence="1 2">
    <name type="scientific">Photobacterium kishitanii</name>
    <dbReference type="NCBI Taxonomy" id="318456"/>
    <lineage>
        <taxon>Bacteria</taxon>
        <taxon>Pseudomonadati</taxon>
        <taxon>Pseudomonadota</taxon>
        <taxon>Gammaproteobacteria</taxon>
        <taxon>Vibrionales</taxon>
        <taxon>Vibrionaceae</taxon>
        <taxon>Photobacterium</taxon>
    </lineage>
</organism>
<proteinExistence type="predicted"/>
<dbReference type="RefSeq" id="WP_107289888.1">
    <property type="nucleotide sequence ID" value="NZ_PYNF01000018.1"/>
</dbReference>